<evidence type="ECO:0000256" key="2">
    <source>
        <dbReference type="SAM" id="SignalP"/>
    </source>
</evidence>
<dbReference type="WBParaSite" id="nRc.2.0.1.t34669-RA">
    <property type="protein sequence ID" value="nRc.2.0.1.t34669-RA"/>
    <property type="gene ID" value="nRc.2.0.1.g34669"/>
</dbReference>
<feature type="region of interest" description="Disordered" evidence="1">
    <location>
        <begin position="191"/>
        <end position="239"/>
    </location>
</feature>
<sequence>MLSVLIFFLFYMTRCAVSATEICDFELYQNCVEEDGQSATEKCFIEAGCKVQHLNDTSVKKSPGHECRWIIVEKIRDEIQKCVQEKYPKYKLKLQEISKKFKKFCPNRSKRQHIKPDCPKSNKPNCSKNVVREKACDKHKLCLARLSSECQTQFQDARKAICSCASSHLEKRRDEVAKHLSMCSANSTSAIGKASSEKGKGKGHQHHLDDSTAKNISENSAAPGKDHSKGKGHAKAKAHHGKFDTVSFIKHLYCETKLPCEK</sequence>
<protein>
    <submittedName>
        <fullName evidence="4">Uncharacterized protein</fullName>
    </submittedName>
</protein>
<dbReference type="Proteomes" id="UP000887565">
    <property type="component" value="Unplaced"/>
</dbReference>
<keyword evidence="2" id="KW-0732">Signal</keyword>
<feature type="chain" id="PRO_5037034389" evidence="2">
    <location>
        <begin position="20"/>
        <end position="262"/>
    </location>
</feature>
<evidence type="ECO:0000313" key="4">
    <source>
        <dbReference type="WBParaSite" id="nRc.2.0.1.t34669-RA"/>
    </source>
</evidence>
<feature type="compositionally biased region" description="Basic and acidic residues" evidence="1">
    <location>
        <begin position="195"/>
        <end position="212"/>
    </location>
</feature>
<evidence type="ECO:0000256" key="1">
    <source>
        <dbReference type="SAM" id="MobiDB-lite"/>
    </source>
</evidence>
<feature type="signal peptide" evidence="2">
    <location>
        <begin position="1"/>
        <end position="19"/>
    </location>
</feature>
<organism evidence="3 4">
    <name type="scientific">Romanomermis culicivorax</name>
    <name type="common">Nematode worm</name>
    <dbReference type="NCBI Taxonomy" id="13658"/>
    <lineage>
        <taxon>Eukaryota</taxon>
        <taxon>Metazoa</taxon>
        <taxon>Ecdysozoa</taxon>
        <taxon>Nematoda</taxon>
        <taxon>Enoplea</taxon>
        <taxon>Dorylaimia</taxon>
        <taxon>Mermithida</taxon>
        <taxon>Mermithoidea</taxon>
        <taxon>Mermithidae</taxon>
        <taxon>Romanomermis</taxon>
    </lineage>
</organism>
<proteinExistence type="predicted"/>
<reference evidence="4" key="1">
    <citation type="submission" date="2022-11" db="UniProtKB">
        <authorList>
            <consortium name="WormBaseParasite"/>
        </authorList>
    </citation>
    <scope>IDENTIFICATION</scope>
</reference>
<name>A0A915K8H4_ROMCU</name>
<dbReference type="AlphaFoldDB" id="A0A915K8H4"/>
<evidence type="ECO:0000313" key="3">
    <source>
        <dbReference type="Proteomes" id="UP000887565"/>
    </source>
</evidence>
<feature type="compositionally biased region" description="Basic residues" evidence="1">
    <location>
        <begin position="230"/>
        <end position="239"/>
    </location>
</feature>
<accession>A0A915K8H4</accession>
<keyword evidence="3" id="KW-1185">Reference proteome</keyword>